<gene>
    <name evidence="5" type="ORF">CCMP2556_LOCUS33322</name>
</gene>
<evidence type="ECO:0000256" key="1">
    <source>
        <dbReference type="ARBA" id="ARBA00022737"/>
    </source>
</evidence>
<dbReference type="InterPro" id="IPR036770">
    <property type="entry name" value="Ankyrin_rpt-contain_sf"/>
</dbReference>
<dbReference type="SUPFAM" id="SSF51215">
    <property type="entry name" value="Regulatory protein AraC"/>
    <property type="match status" value="1"/>
</dbReference>
<dbReference type="Gene3D" id="2.60.120.620">
    <property type="entry name" value="q2cbj1_9rhob like domain"/>
    <property type="match status" value="1"/>
</dbReference>
<dbReference type="PROSITE" id="PS50088">
    <property type="entry name" value="ANK_REPEAT"/>
    <property type="match status" value="7"/>
</dbReference>
<feature type="repeat" description="ANK" evidence="4">
    <location>
        <begin position="582"/>
        <end position="606"/>
    </location>
</feature>
<feature type="repeat" description="ANK" evidence="4">
    <location>
        <begin position="648"/>
        <end position="680"/>
    </location>
</feature>
<proteinExistence type="predicted"/>
<keyword evidence="6" id="KW-1185">Reference proteome</keyword>
<dbReference type="SMART" id="SM00248">
    <property type="entry name" value="ANK"/>
    <property type="match status" value="9"/>
</dbReference>
<reference evidence="5 6" key="1">
    <citation type="submission" date="2024-02" db="EMBL/GenBank/DDBJ databases">
        <authorList>
            <person name="Chen Y."/>
            <person name="Shah S."/>
            <person name="Dougan E. K."/>
            <person name="Thang M."/>
            <person name="Chan C."/>
        </authorList>
    </citation>
    <scope>NUCLEOTIDE SEQUENCE [LARGE SCALE GENOMIC DNA]</scope>
</reference>
<accession>A0ABP0NVN2</accession>
<comment type="caution">
    <text evidence="5">The sequence shown here is derived from an EMBL/GenBank/DDBJ whole genome shotgun (WGS) entry which is preliminary data.</text>
</comment>
<evidence type="ECO:0000256" key="2">
    <source>
        <dbReference type="ARBA" id="ARBA00023043"/>
    </source>
</evidence>
<dbReference type="SUPFAM" id="SSF48403">
    <property type="entry name" value="Ankyrin repeat"/>
    <property type="match status" value="2"/>
</dbReference>
<dbReference type="PRINTS" id="PR01415">
    <property type="entry name" value="ANKYRIN"/>
</dbReference>
<keyword evidence="2 4" id="KW-0040">ANK repeat</keyword>
<feature type="repeat" description="ANK" evidence="4">
    <location>
        <begin position="301"/>
        <end position="333"/>
    </location>
</feature>
<dbReference type="InterPro" id="IPR037923">
    <property type="entry name" value="HTH-like"/>
</dbReference>
<sequence length="695" mass="75229">MVESPPRHVPIFLNARRVLWRNAARALCAVAAVQGVTLVGRFHAPPRIPRRCRPQNPATMSQLEQSIYTAELEESLAERLAEWCLHLEEQEVGRFVSNCGGWQSRDLVARCGSRRGLRELLEKLSWHLSAWQAKIEGATTSIAPTHAVADQLWANINRPGHFNRRHDHGTATASLLVSGVFYCQCTPEAPLRLYGKEVMEIHPKPGFLILFPPDMEHEVDPVPPNGRERISIAFNLRARWLQEPWQRHAIDGTLEVDRMRDVDAADAKLGLTALHLAAEAGHLGLIQQLLDASAVPHLSREGWSPLGLAAERGHHRVVEFLLDHSNEPQNLTAAAAEHVQQTGVAGPQALAAAAARGHRATLAQLLRCFSAEDDAVARAAAAAAGAGQVEILEDLLPRTSPDVSGQRSLLHEAAGAGHVEVCRILLSDASLLALDEHGATALHEASAKGHAQVVDLLLERKAPLHLQDCEALTPLHWAARKGHVSVAQLLLAAGAHVEKPQPCPGATHTAGGSLLLRSGPFWSRARFAEYLSKRKAVPVAARPAAEKARSVQHEAAAAGHVDILQLLSRHSAMPDSNIIDEEGASPLHWAAANGHVDVVRFLLQSGHSDVDSDSAGSLPLHEAAWGGHQEVLEIFLDAGVPIDLRGPNQQTVLHMAASMLMEDMVLLLLARGADPLQKDSQGTLERISEKTRGAF</sequence>
<dbReference type="Gene3D" id="1.25.40.20">
    <property type="entry name" value="Ankyrin repeat-containing domain"/>
    <property type="match status" value="3"/>
</dbReference>
<organism evidence="5 6">
    <name type="scientific">Durusdinium trenchii</name>
    <dbReference type="NCBI Taxonomy" id="1381693"/>
    <lineage>
        <taxon>Eukaryota</taxon>
        <taxon>Sar</taxon>
        <taxon>Alveolata</taxon>
        <taxon>Dinophyceae</taxon>
        <taxon>Suessiales</taxon>
        <taxon>Symbiodiniaceae</taxon>
        <taxon>Durusdinium</taxon>
    </lineage>
</organism>
<keyword evidence="3" id="KW-0238">DNA-binding</keyword>
<name>A0ABP0NVN2_9DINO</name>
<dbReference type="Pfam" id="PF12796">
    <property type="entry name" value="Ank_2"/>
    <property type="match status" value="4"/>
</dbReference>
<dbReference type="Proteomes" id="UP001642484">
    <property type="component" value="Unassembled WGS sequence"/>
</dbReference>
<dbReference type="InterPro" id="IPR002110">
    <property type="entry name" value="Ankyrin_rpt"/>
</dbReference>
<protein>
    <submittedName>
        <fullName evidence="5">Uncharacterized protein</fullName>
    </submittedName>
</protein>
<feature type="repeat" description="ANK" evidence="4">
    <location>
        <begin position="615"/>
        <end position="647"/>
    </location>
</feature>
<feature type="repeat" description="ANK" evidence="4">
    <location>
        <begin position="470"/>
        <end position="502"/>
    </location>
</feature>
<evidence type="ECO:0000313" key="6">
    <source>
        <dbReference type="Proteomes" id="UP001642484"/>
    </source>
</evidence>
<dbReference type="PROSITE" id="PS50297">
    <property type="entry name" value="ANK_REP_REGION"/>
    <property type="match status" value="7"/>
</dbReference>
<keyword evidence="1" id="KW-0677">Repeat</keyword>
<evidence type="ECO:0000313" key="5">
    <source>
        <dbReference type="EMBL" id="CAK9067845.1"/>
    </source>
</evidence>
<evidence type="ECO:0000256" key="3">
    <source>
        <dbReference type="ARBA" id="ARBA00023125"/>
    </source>
</evidence>
<dbReference type="PANTHER" id="PTHR24166">
    <property type="entry name" value="ROLLING PEBBLES, ISOFORM B"/>
    <property type="match status" value="1"/>
</dbReference>
<feature type="repeat" description="ANK" evidence="4">
    <location>
        <begin position="269"/>
        <end position="301"/>
    </location>
</feature>
<evidence type="ECO:0000256" key="4">
    <source>
        <dbReference type="PROSITE-ProRule" id="PRU00023"/>
    </source>
</evidence>
<feature type="repeat" description="ANK" evidence="4">
    <location>
        <begin position="437"/>
        <end position="469"/>
    </location>
</feature>
<dbReference type="EMBL" id="CAXAMN010022262">
    <property type="protein sequence ID" value="CAK9067845.1"/>
    <property type="molecule type" value="Genomic_DNA"/>
</dbReference>
<dbReference type="PANTHER" id="PTHR24166:SF48">
    <property type="entry name" value="PROTEIN VAPYRIN"/>
    <property type="match status" value="1"/>
</dbReference>
<dbReference type="InterPro" id="IPR050889">
    <property type="entry name" value="Dendritic_Spine_Reg/Scaffold"/>
</dbReference>